<keyword evidence="3" id="KW-1185">Reference proteome</keyword>
<dbReference type="STRING" id="203267.TWT_470"/>
<feature type="transmembrane region" description="Helical" evidence="1">
    <location>
        <begin position="20"/>
        <end position="45"/>
    </location>
</feature>
<evidence type="ECO:0000313" key="3">
    <source>
        <dbReference type="Proteomes" id="UP000002200"/>
    </source>
</evidence>
<organism evidence="2 3">
    <name type="scientific">Tropheryma whipplei (strain Twist)</name>
    <name type="common">Whipple's bacillus</name>
    <dbReference type="NCBI Taxonomy" id="203267"/>
    <lineage>
        <taxon>Bacteria</taxon>
        <taxon>Bacillati</taxon>
        <taxon>Actinomycetota</taxon>
        <taxon>Actinomycetes</taxon>
        <taxon>Micrococcales</taxon>
        <taxon>Tropherymataceae</taxon>
        <taxon>Tropheryma</taxon>
    </lineage>
</organism>
<sequence length="79" mass="9099">MLTVSSMWVFKLSAGSTHGVGHIPFVEPAIFLLLAFVACAVLWSYRNVSNRHEQYRETYDQVCSAVKRYESLYDKHTKD</sequence>
<evidence type="ECO:0000313" key="2">
    <source>
        <dbReference type="EMBL" id="AAO44567.1"/>
    </source>
</evidence>
<dbReference type="EMBL" id="AE014184">
    <property type="protein sequence ID" value="AAO44567.1"/>
    <property type="molecule type" value="Genomic_DNA"/>
</dbReference>
<reference evidence="2 3" key="1">
    <citation type="journal article" date="2003" name="Genome Res.">
        <title>Tropheryma whipplei twist: a human pathogenic Actinobacteria with a reduced genome.</title>
        <authorList>
            <person name="Raoult D."/>
            <person name="Ogata H."/>
            <person name="Audic S."/>
            <person name="Robert C."/>
            <person name="Suhre K."/>
            <person name="Drancourt M."/>
            <person name="Claverie J.-M."/>
        </authorList>
    </citation>
    <scope>NUCLEOTIDE SEQUENCE [LARGE SCALE GENOMIC DNA]</scope>
    <source>
        <strain evidence="2 3">Twist</strain>
    </source>
</reference>
<accession>Q83G57</accession>
<keyword evidence="1" id="KW-1133">Transmembrane helix</keyword>
<keyword evidence="1" id="KW-0812">Transmembrane</keyword>
<dbReference type="HOGENOM" id="CLU_2605041_0_0_11"/>
<dbReference type="Proteomes" id="UP000002200">
    <property type="component" value="Chromosome"/>
</dbReference>
<evidence type="ECO:0000256" key="1">
    <source>
        <dbReference type="SAM" id="Phobius"/>
    </source>
</evidence>
<dbReference type="AlphaFoldDB" id="Q83G57"/>
<dbReference type="KEGG" id="twh:TWT_470"/>
<name>Q83G57_TROWT</name>
<proteinExistence type="predicted"/>
<keyword evidence="1" id="KW-0472">Membrane</keyword>
<gene>
    <name evidence="2" type="ordered locus">TWT_470</name>
</gene>
<protein>
    <submittedName>
        <fullName evidence="2">Uncharacterized protein</fullName>
    </submittedName>
</protein>